<dbReference type="SUPFAM" id="SSF52540">
    <property type="entry name" value="P-loop containing nucleoside triphosphate hydrolases"/>
    <property type="match status" value="2"/>
</dbReference>
<dbReference type="GO" id="GO:0000723">
    <property type="term" value="P:telomere maintenance"/>
    <property type="evidence" value="ECO:0007669"/>
    <property type="project" value="InterPro"/>
</dbReference>
<evidence type="ECO:0000256" key="1">
    <source>
        <dbReference type="RuleBase" id="RU363044"/>
    </source>
</evidence>
<dbReference type="Proteomes" id="UP000760860">
    <property type="component" value="Unassembled WGS sequence"/>
</dbReference>
<dbReference type="Pfam" id="PF21530">
    <property type="entry name" value="Pif1_2B_dom"/>
    <property type="match status" value="1"/>
</dbReference>
<dbReference type="GO" id="GO:0006281">
    <property type="term" value="P:DNA repair"/>
    <property type="evidence" value="ECO:0007669"/>
    <property type="project" value="UniProtKB-KW"/>
</dbReference>
<evidence type="ECO:0000259" key="3">
    <source>
        <dbReference type="Pfam" id="PF21530"/>
    </source>
</evidence>
<dbReference type="AlphaFoldDB" id="A0A8T1IVC1"/>
<dbReference type="EMBL" id="RCMV01000030">
    <property type="protein sequence ID" value="KAG3227658.1"/>
    <property type="molecule type" value="Genomic_DNA"/>
</dbReference>
<keyword evidence="1" id="KW-0547">Nucleotide-binding</keyword>
<sequence length="724" mass="83024">MRLLDYSVQGKTRAITQLTIHLENEQMVTFRSSDDPAIVVTHGKHTMLTRFFELCASEAPENQVAKSALYQDIPKLFRWDTKAKRWVRRKRYQAALGRMIHVSPRDMQRFYMRALLCHRKRPTSFENLRTVDGVTYDSYREAALHAGYHENDSEWVACMTEASQFRMPYQLRQLFATIIVYSQVVEVGTLWERFYCDLSLDFGYKYRSLEGHAKEDMVKFHTLKSLNDLLLAPGSAVAHFEDLPQLCEYPHLVLDSLLQNHLIRREMEGYNHDVLQETVDQEHLLNGEQRSVYSTIINAVDNPTPGNTLFFIDGPGGTGKSLLLEHILAKVRLSGMIALALNDTSTCSIYKQSHLKGLIQKASLVIWDEAPMTHRHAFEAVDRSLRDLMDNDEEPFGGKVFVLSGDCRQILPVVVRGTPAQTIDACLKSSMMWPKFQQLHLRENMPVMSAQNKSTATELAEFSEFFLQVGKGRHEINPALGPDDIKIPKNMLIENPVEELSNDDEDEELRPGVIPIGLARMVDEIALTRLWRNGWKGILEYLSTDSVEEDEEVNFFEQEVLHTVNINGIPPHKLTLKKGAPIMMMRNLNPDLGLCNRTRLRIVELKPHVIHATIMTGEHQGQHVLIPRIVFISDADAREFPFRLRRKQFPVQPDFAMTINKAQGQTVQNLGLYLSTPCFSRGQLYVTLSRVTSRCMFKALVEYPQLEEEDGVYTDNIVYRQIFE</sequence>
<keyword evidence="1" id="KW-0234">DNA repair</keyword>
<organism evidence="4 5">
    <name type="scientific">Phytophthora cactorum</name>
    <dbReference type="NCBI Taxonomy" id="29920"/>
    <lineage>
        <taxon>Eukaryota</taxon>
        <taxon>Sar</taxon>
        <taxon>Stramenopiles</taxon>
        <taxon>Oomycota</taxon>
        <taxon>Peronosporomycetes</taxon>
        <taxon>Peronosporales</taxon>
        <taxon>Peronosporaceae</taxon>
        <taxon>Phytophthora</taxon>
    </lineage>
</organism>
<comment type="catalytic activity">
    <reaction evidence="1">
        <text>ATP + H2O = ADP + phosphate + H(+)</text>
        <dbReference type="Rhea" id="RHEA:13065"/>
        <dbReference type="ChEBI" id="CHEBI:15377"/>
        <dbReference type="ChEBI" id="CHEBI:15378"/>
        <dbReference type="ChEBI" id="CHEBI:30616"/>
        <dbReference type="ChEBI" id="CHEBI:43474"/>
        <dbReference type="ChEBI" id="CHEBI:456216"/>
        <dbReference type="EC" id="5.6.2.3"/>
    </reaction>
</comment>
<dbReference type="PANTHER" id="PTHR10492:SF57">
    <property type="entry name" value="ATP-DEPENDENT DNA HELICASE"/>
    <property type="match status" value="1"/>
</dbReference>
<dbReference type="Gene3D" id="3.40.50.300">
    <property type="entry name" value="P-loop containing nucleotide triphosphate hydrolases"/>
    <property type="match status" value="2"/>
</dbReference>
<dbReference type="InterPro" id="IPR049163">
    <property type="entry name" value="Pif1-like_2B_dom"/>
</dbReference>
<dbReference type="GO" id="GO:0016787">
    <property type="term" value="F:hydrolase activity"/>
    <property type="evidence" value="ECO:0007669"/>
    <property type="project" value="UniProtKB-KW"/>
</dbReference>
<evidence type="ECO:0000313" key="5">
    <source>
        <dbReference type="Proteomes" id="UP000760860"/>
    </source>
</evidence>
<dbReference type="GO" id="GO:0043139">
    <property type="term" value="F:5'-3' DNA helicase activity"/>
    <property type="evidence" value="ECO:0007669"/>
    <property type="project" value="UniProtKB-EC"/>
</dbReference>
<keyword evidence="1" id="KW-0227">DNA damage</keyword>
<feature type="domain" description="DNA helicase Pif1-like DEAD-box helicase" evidence="2">
    <location>
        <begin position="337"/>
        <end position="474"/>
    </location>
</feature>
<proteinExistence type="inferred from homology"/>
<feature type="domain" description="DNA helicase Pif1-like 2B" evidence="3">
    <location>
        <begin position="559"/>
        <end position="605"/>
    </location>
</feature>
<keyword evidence="1" id="KW-0233">DNA recombination</keyword>
<reference evidence="4" key="1">
    <citation type="submission" date="2018-05" db="EMBL/GenBank/DDBJ databases">
        <title>Effector identification in a new, highly contiguous assembly of the strawberry crown rot pathogen Phytophthora cactorum.</title>
        <authorList>
            <person name="Armitage A.D."/>
            <person name="Nellist C.F."/>
            <person name="Bates H."/>
            <person name="Vickerstaff R.J."/>
            <person name="Harrison R.J."/>
        </authorList>
    </citation>
    <scope>NUCLEOTIDE SEQUENCE</scope>
    <source>
        <strain evidence="4">P421</strain>
    </source>
</reference>
<keyword evidence="1" id="KW-0347">Helicase</keyword>
<dbReference type="InterPro" id="IPR027417">
    <property type="entry name" value="P-loop_NTPase"/>
</dbReference>
<name>A0A8T1IVC1_9STRA</name>
<dbReference type="GO" id="GO:0005524">
    <property type="term" value="F:ATP binding"/>
    <property type="evidence" value="ECO:0007669"/>
    <property type="project" value="UniProtKB-KW"/>
</dbReference>
<dbReference type="VEuPathDB" id="FungiDB:PC110_g15169"/>
<accession>A0A8T1IVC1</accession>
<dbReference type="InterPro" id="IPR010285">
    <property type="entry name" value="DNA_helicase_pif1-like_DEAD"/>
</dbReference>
<protein>
    <recommendedName>
        <fullName evidence="1">ATP-dependent DNA helicase</fullName>
        <ecNumber evidence="1">5.6.2.3</ecNumber>
    </recommendedName>
</protein>
<evidence type="ECO:0000259" key="2">
    <source>
        <dbReference type="Pfam" id="PF05970"/>
    </source>
</evidence>
<comment type="cofactor">
    <cofactor evidence="1">
        <name>Mg(2+)</name>
        <dbReference type="ChEBI" id="CHEBI:18420"/>
    </cofactor>
</comment>
<comment type="caution">
    <text evidence="4">The sequence shown here is derived from an EMBL/GenBank/DDBJ whole genome shotgun (WGS) entry which is preliminary data.</text>
</comment>
<keyword evidence="1" id="KW-0378">Hydrolase</keyword>
<evidence type="ECO:0000313" key="4">
    <source>
        <dbReference type="EMBL" id="KAG3227658.1"/>
    </source>
</evidence>
<dbReference type="PANTHER" id="PTHR10492">
    <property type="match status" value="1"/>
</dbReference>
<keyword evidence="1" id="KW-0067">ATP-binding</keyword>
<dbReference type="GO" id="GO:0006310">
    <property type="term" value="P:DNA recombination"/>
    <property type="evidence" value="ECO:0007669"/>
    <property type="project" value="UniProtKB-KW"/>
</dbReference>
<dbReference type="VEuPathDB" id="FungiDB:PC110_g9582"/>
<dbReference type="EC" id="5.6.2.3" evidence="1"/>
<dbReference type="CDD" id="cd18809">
    <property type="entry name" value="SF1_C_RecD"/>
    <property type="match status" value="1"/>
</dbReference>
<dbReference type="VEuPathDB" id="FungiDB:PC110_g23558"/>
<comment type="similarity">
    <text evidence="1">Belongs to the helicase family.</text>
</comment>
<dbReference type="Pfam" id="PF05970">
    <property type="entry name" value="PIF1"/>
    <property type="match status" value="1"/>
</dbReference>
<gene>
    <name evidence="4" type="ORF">PC129_g1783</name>
</gene>